<sequence length="58" mass="6472">MATTCDMCGYRNSELKPGGEIPAKGKKITLRVQNAQDLTRDVIKVWMFPVYSNLHACA</sequence>
<dbReference type="InterPro" id="IPR004457">
    <property type="entry name" value="Znf_ZPR1"/>
</dbReference>
<dbReference type="Pfam" id="PF03367">
    <property type="entry name" value="Zn_ribbon_ZPR1"/>
    <property type="match status" value="1"/>
</dbReference>
<accession>A0A1D6L5J4</accession>
<reference evidence="2" key="1">
    <citation type="submission" date="2015-12" db="EMBL/GenBank/DDBJ databases">
        <title>Update maize B73 reference genome by single molecule sequencing technologies.</title>
        <authorList>
            <consortium name="Maize Genome Sequencing Project"/>
            <person name="Ware D."/>
        </authorList>
    </citation>
    <scope>NUCLEOTIDE SEQUENCE [LARGE SCALE GENOMIC DNA]</scope>
    <source>
        <tissue evidence="2">Seedling</tissue>
    </source>
</reference>
<evidence type="ECO:0000313" key="2">
    <source>
        <dbReference type="EMBL" id="ONM09576.1"/>
    </source>
</evidence>
<dbReference type="GO" id="GO:0008270">
    <property type="term" value="F:zinc ion binding"/>
    <property type="evidence" value="ECO:0007669"/>
    <property type="project" value="UniProtKB-KW"/>
</dbReference>
<gene>
    <name evidence="2" type="ORF">ZEAMMB73_Zm00001d034108</name>
</gene>
<dbReference type="AlphaFoldDB" id="A0A1D6L5J4"/>
<keyword evidence="2" id="KW-0479">Metal-binding</keyword>
<dbReference type="PANTHER" id="PTHR10876">
    <property type="entry name" value="ZINC FINGER PROTEIN ZPR1"/>
    <property type="match status" value="1"/>
</dbReference>
<dbReference type="PANTHER" id="PTHR10876:SF0">
    <property type="entry name" value="ZINC FINGER PROTEIN ZPR1"/>
    <property type="match status" value="1"/>
</dbReference>
<organism evidence="2">
    <name type="scientific">Zea mays</name>
    <name type="common">Maize</name>
    <dbReference type="NCBI Taxonomy" id="4577"/>
    <lineage>
        <taxon>Eukaryota</taxon>
        <taxon>Viridiplantae</taxon>
        <taxon>Streptophyta</taxon>
        <taxon>Embryophyta</taxon>
        <taxon>Tracheophyta</taxon>
        <taxon>Spermatophyta</taxon>
        <taxon>Magnoliopsida</taxon>
        <taxon>Liliopsida</taxon>
        <taxon>Poales</taxon>
        <taxon>Poaceae</taxon>
        <taxon>PACMAD clade</taxon>
        <taxon>Panicoideae</taxon>
        <taxon>Andropogonodae</taxon>
        <taxon>Andropogoneae</taxon>
        <taxon>Tripsacinae</taxon>
        <taxon>Zea</taxon>
    </lineage>
</organism>
<keyword evidence="2" id="KW-0863">Zinc-finger</keyword>
<dbReference type="EMBL" id="CM007647">
    <property type="protein sequence ID" value="ONM09576.1"/>
    <property type="molecule type" value="Genomic_DNA"/>
</dbReference>
<keyword evidence="2" id="KW-0862">Zinc</keyword>
<proteinExistence type="predicted"/>
<dbReference type="InterPro" id="IPR040141">
    <property type="entry name" value="ZPR1"/>
</dbReference>
<dbReference type="InterPro" id="IPR042452">
    <property type="entry name" value="ZPR1_Znf1/2"/>
</dbReference>
<evidence type="ECO:0000259" key="1">
    <source>
        <dbReference type="Pfam" id="PF03367"/>
    </source>
</evidence>
<name>A0A1D6L5J4_MAIZE</name>
<dbReference type="Gene3D" id="2.20.25.420">
    <property type="entry name" value="ZPR1, zinc finger domain"/>
    <property type="match status" value="1"/>
</dbReference>
<feature type="domain" description="Zinc finger ZPR1-type" evidence="1">
    <location>
        <begin position="1"/>
        <end position="22"/>
    </location>
</feature>
<protein>
    <submittedName>
        <fullName evidence="2">ZPR1 zinc-finger domain protein</fullName>
    </submittedName>
</protein>
<dbReference type="ExpressionAtlas" id="A0A1D6L5J4">
    <property type="expression patterns" value="baseline and differential"/>
</dbReference>